<organism evidence="1">
    <name type="scientific">Castellaniella ginsengisoli</name>
    <dbReference type="NCBI Taxonomy" id="546114"/>
    <lineage>
        <taxon>Bacteria</taxon>
        <taxon>Pseudomonadati</taxon>
        <taxon>Pseudomonadota</taxon>
        <taxon>Betaproteobacteria</taxon>
        <taxon>Burkholderiales</taxon>
        <taxon>Alcaligenaceae</taxon>
        <taxon>Castellaniella</taxon>
    </lineage>
</organism>
<sequence>MITKEQLSEPPVDLTRLQQLENDFSVCARSIIDTLLKSGRLKISEIDFDFTYNSLAAEAQILEIGKYRIRIGRVFSNAILHFAHWSAPRLMDRLDITKDLTELEDFLYEQWIWLTFHHELSHITCGHLDFLKTHGMVRYAEVYGDDENPDSLKVKGVDKKDAWWIVESEADSQATALSLASFPMTKHCGLLRQQTPFETITMHGMLVSLYFVLFDRLKSSNDIRHPSPAFRKAICQPSLDKLCKQMGLDGQVATEKMIYADFDILSEVLQLQIDMEPYFSAMSWMLEMDALLETMNMRRFRKE</sequence>
<reference evidence="1" key="1">
    <citation type="submission" date="2024-05" db="EMBL/GenBank/DDBJ databases">
        <authorList>
            <person name="Luo Y.-C."/>
            <person name="Nicholds J."/>
            <person name="Mortimer T."/>
            <person name="Maboni G."/>
        </authorList>
    </citation>
    <scope>NUCLEOTIDE SEQUENCE</scope>
    <source>
        <strain evidence="1">151836</strain>
    </source>
</reference>
<dbReference type="AlphaFoldDB" id="A0AB39CYR0"/>
<protein>
    <submittedName>
        <fullName evidence="1">Uncharacterized protein</fullName>
    </submittedName>
</protein>
<evidence type="ECO:0000313" key="1">
    <source>
        <dbReference type="EMBL" id="XDJ47194.1"/>
    </source>
</evidence>
<dbReference type="EMBL" id="CP158254">
    <property type="protein sequence ID" value="XDJ47194.1"/>
    <property type="molecule type" value="Genomic_DNA"/>
</dbReference>
<proteinExistence type="predicted"/>
<dbReference type="RefSeq" id="WP_368639726.1">
    <property type="nucleotide sequence ID" value="NZ_CP158254.1"/>
</dbReference>
<accession>A0AB39CYR0</accession>
<gene>
    <name evidence="1" type="ORF">ABRZ04_12960</name>
</gene>
<name>A0AB39CYR0_9BURK</name>